<reference evidence="1" key="1">
    <citation type="submission" date="2024-09" db="EMBL/GenBank/DDBJ databases">
        <title>Black Yeasts Isolated from many extreme environments.</title>
        <authorList>
            <person name="Coleine C."/>
            <person name="Stajich J.E."/>
            <person name="Selbmann L."/>
        </authorList>
    </citation>
    <scope>NUCLEOTIDE SEQUENCE</scope>
    <source>
        <strain evidence="1">CCFEE 5737</strain>
    </source>
</reference>
<name>A0ACC3CTZ6_9PEZI</name>
<accession>A0ACC3CTZ6</accession>
<evidence type="ECO:0000313" key="2">
    <source>
        <dbReference type="Proteomes" id="UP001186974"/>
    </source>
</evidence>
<keyword evidence="2" id="KW-1185">Reference proteome</keyword>
<feature type="non-terminal residue" evidence="1">
    <location>
        <position position="144"/>
    </location>
</feature>
<organism evidence="1 2">
    <name type="scientific">Coniosporium uncinatum</name>
    <dbReference type="NCBI Taxonomy" id="93489"/>
    <lineage>
        <taxon>Eukaryota</taxon>
        <taxon>Fungi</taxon>
        <taxon>Dikarya</taxon>
        <taxon>Ascomycota</taxon>
        <taxon>Pezizomycotina</taxon>
        <taxon>Dothideomycetes</taxon>
        <taxon>Dothideomycetes incertae sedis</taxon>
        <taxon>Coniosporium</taxon>
    </lineage>
</organism>
<sequence>MNPQDFQELGKKHYKEKQYQKARDAFTLGIESANSPDIGLLDNRAASHEKLGELNDALRDARTMIKSNRKDVRGYLRTGKILQKMEKAESALQIYQLGLRTVPTGDTDFSLLRGATDKLSRQLSPPKSVDPFLVLPAELVEMIL</sequence>
<gene>
    <name evidence="1" type="ORF">LTS18_000445</name>
</gene>
<evidence type="ECO:0000313" key="1">
    <source>
        <dbReference type="EMBL" id="KAK3044755.1"/>
    </source>
</evidence>
<protein>
    <submittedName>
        <fullName evidence="1">Uncharacterized protein</fullName>
    </submittedName>
</protein>
<comment type="caution">
    <text evidence="1">The sequence shown here is derived from an EMBL/GenBank/DDBJ whole genome shotgun (WGS) entry which is preliminary data.</text>
</comment>
<dbReference type="Proteomes" id="UP001186974">
    <property type="component" value="Unassembled WGS sequence"/>
</dbReference>
<dbReference type="EMBL" id="JAWDJW010011513">
    <property type="protein sequence ID" value="KAK3044755.1"/>
    <property type="molecule type" value="Genomic_DNA"/>
</dbReference>
<proteinExistence type="predicted"/>